<dbReference type="GO" id="GO:0016787">
    <property type="term" value="F:hydrolase activity"/>
    <property type="evidence" value="ECO:0007669"/>
    <property type="project" value="InterPro"/>
</dbReference>
<dbReference type="PANTHER" id="PTHR21240">
    <property type="entry name" value="2-AMINO-3-CARBOXYLMUCONATE-6-SEMIALDEHYDE DECARBOXYLASE"/>
    <property type="match status" value="1"/>
</dbReference>
<dbReference type="Proteomes" id="UP000612893">
    <property type="component" value="Unassembled WGS sequence"/>
</dbReference>
<keyword evidence="1" id="KW-0456">Lyase</keyword>
<evidence type="ECO:0000313" key="4">
    <source>
        <dbReference type="Proteomes" id="UP000612893"/>
    </source>
</evidence>
<dbReference type="InterPro" id="IPR006680">
    <property type="entry name" value="Amidohydro-rel"/>
</dbReference>
<dbReference type="InterPro" id="IPR032466">
    <property type="entry name" value="Metal_Hydrolase"/>
</dbReference>
<dbReference type="Gene3D" id="3.20.20.140">
    <property type="entry name" value="Metal-dependent hydrolases"/>
    <property type="match status" value="1"/>
</dbReference>
<dbReference type="GO" id="GO:0016831">
    <property type="term" value="F:carboxy-lyase activity"/>
    <property type="evidence" value="ECO:0007669"/>
    <property type="project" value="InterPro"/>
</dbReference>
<evidence type="ECO:0000259" key="2">
    <source>
        <dbReference type="Pfam" id="PF04909"/>
    </source>
</evidence>
<proteinExistence type="predicted"/>
<organism evidence="3 4">
    <name type="scientific">Candidatus Nephthysia bennettiae</name>
    <dbReference type="NCBI Taxonomy" id="3127016"/>
    <lineage>
        <taxon>Bacteria</taxon>
        <taxon>Bacillati</taxon>
        <taxon>Candidatus Dormiibacterota</taxon>
        <taxon>Candidatus Dormibacteria</taxon>
        <taxon>Candidatus Dormibacterales</taxon>
        <taxon>Candidatus Dormibacteraceae</taxon>
        <taxon>Candidatus Nephthysia</taxon>
    </lineage>
</organism>
<name>A0A934NEG3_9BACT</name>
<dbReference type="PANTHER" id="PTHR21240:SF19">
    <property type="entry name" value="CATALYTIC_ HYDROLASE"/>
    <property type="match status" value="1"/>
</dbReference>
<feature type="domain" description="Amidohydrolase-related" evidence="2">
    <location>
        <begin position="26"/>
        <end position="230"/>
    </location>
</feature>
<dbReference type="EMBL" id="JAEKNR010000155">
    <property type="protein sequence ID" value="MBJ7599482.1"/>
    <property type="molecule type" value="Genomic_DNA"/>
</dbReference>
<keyword evidence="4" id="KW-1185">Reference proteome</keyword>
<gene>
    <name evidence="3" type="ORF">JF922_15565</name>
</gene>
<dbReference type="SUPFAM" id="SSF51556">
    <property type="entry name" value="Metallo-dependent hydrolases"/>
    <property type="match status" value="1"/>
</dbReference>
<dbReference type="Pfam" id="PF04909">
    <property type="entry name" value="Amidohydro_2"/>
    <property type="match status" value="1"/>
</dbReference>
<dbReference type="InterPro" id="IPR032465">
    <property type="entry name" value="ACMSD"/>
</dbReference>
<protein>
    <submittedName>
        <fullName evidence="3">Amidohydrolase</fullName>
    </submittedName>
</protein>
<comment type="caution">
    <text evidence="3">The sequence shown here is derived from an EMBL/GenBank/DDBJ whole genome shotgun (WGS) entry which is preliminary data.</text>
</comment>
<sequence>MEMDGAGVDRCVIVPLVPPGDDATASNPAAVAMAQTDPGRFAVMAPFDLRRPEKVPLLARWRETPGLLGVRLAFLRGPNLALLLDGRLDWFWSAAEEAGVPVMLLAPDLAAEVGHVAGRHPRLRLVLDHLNLHPMKDYDDLGAAVRPLLALAAHDNVATKASALPCWARDSFPYRSVRQPLESVVEAFGTRRVFWGSDLTRLPCSYSECVRLFTEEMPFLDQDDLEWVMGRGVMEWLGWDANPGLRSRDDPTLHSKS</sequence>
<evidence type="ECO:0000256" key="1">
    <source>
        <dbReference type="ARBA" id="ARBA00023239"/>
    </source>
</evidence>
<reference evidence="3" key="1">
    <citation type="submission" date="2020-10" db="EMBL/GenBank/DDBJ databases">
        <title>Ca. Dormibacterota MAGs.</title>
        <authorList>
            <person name="Montgomery K."/>
        </authorList>
    </citation>
    <scope>NUCLEOTIDE SEQUENCE [LARGE SCALE GENOMIC DNA]</scope>
    <source>
        <strain evidence="3">SC8812_S17_10</strain>
    </source>
</reference>
<accession>A0A934NEG3</accession>
<dbReference type="AlphaFoldDB" id="A0A934NEG3"/>
<evidence type="ECO:0000313" key="3">
    <source>
        <dbReference type="EMBL" id="MBJ7599482.1"/>
    </source>
</evidence>